<keyword evidence="2" id="KW-1185">Reference proteome</keyword>
<gene>
    <name evidence="1" type="ORF">EPUL_000497</name>
</gene>
<dbReference type="Proteomes" id="UP000237438">
    <property type="component" value="Unassembled WGS sequence"/>
</dbReference>
<evidence type="ECO:0000313" key="2">
    <source>
        <dbReference type="Proteomes" id="UP000237438"/>
    </source>
</evidence>
<dbReference type="AlphaFoldDB" id="A0A2S4Q074"/>
<comment type="caution">
    <text evidence="1">The sequence shown here is derived from an EMBL/GenBank/DDBJ whole genome shotgun (WGS) entry which is preliminary data.</text>
</comment>
<name>A0A2S4Q074_9PEZI</name>
<accession>A0A2S4Q074</accession>
<evidence type="ECO:0000313" key="1">
    <source>
        <dbReference type="EMBL" id="POS87688.1"/>
    </source>
</evidence>
<reference evidence="1 2" key="1">
    <citation type="submission" date="2017-10" db="EMBL/GenBank/DDBJ databases">
        <title>Development of genomic resources for the powdery mildew, Erysiphe pulchra.</title>
        <authorList>
            <person name="Wadl P.A."/>
            <person name="Mack B.M."/>
            <person name="Moore G."/>
            <person name="Beltz S.B."/>
        </authorList>
    </citation>
    <scope>NUCLEOTIDE SEQUENCE [LARGE SCALE GENOMIC DNA]</scope>
    <source>
        <strain evidence="1">Cflorida</strain>
    </source>
</reference>
<dbReference type="EMBL" id="PEDP01000082">
    <property type="protein sequence ID" value="POS87688.1"/>
    <property type="molecule type" value="Genomic_DNA"/>
</dbReference>
<protein>
    <submittedName>
        <fullName evidence="1">Uncharacterized protein</fullName>
    </submittedName>
</protein>
<proteinExistence type="predicted"/>
<sequence>MSLIETRDLDTRPRTRGGIVKYRLRSRTSLTHSDRQTIHQETFYIQIYFNLTFITEGEIMAPPLGSKPGLPSDPPETGSRTIAITKAKALISIAISNFSKRSNLIENVLSEAHGSTSKVDDDTGIEDEIESIISTEEFPLPPKESTIEINSSIASPISHVEDDKKNGIAPLMAAIKGLLDLTNDYLQKLEEKHPGIGVEFLAILRRSLTNNRHQARQDTWAKKAESQDAGIKVFNLKRQILKASAPQG</sequence>
<organism evidence="1 2">
    <name type="scientific">Erysiphe pulchra</name>
    <dbReference type="NCBI Taxonomy" id="225359"/>
    <lineage>
        <taxon>Eukaryota</taxon>
        <taxon>Fungi</taxon>
        <taxon>Dikarya</taxon>
        <taxon>Ascomycota</taxon>
        <taxon>Pezizomycotina</taxon>
        <taxon>Leotiomycetes</taxon>
        <taxon>Erysiphales</taxon>
        <taxon>Erysiphaceae</taxon>
        <taxon>Erysiphe</taxon>
    </lineage>
</organism>